<dbReference type="eggNOG" id="COG1413">
    <property type="taxonomic scope" value="Bacteria"/>
</dbReference>
<accession>A0A075WTF0</accession>
<protein>
    <recommendedName>
        <fullName evidence="3">PBS lyase</fullName>
    </recommendedName>
</protein>
<dbReference type="Proteomes" id="UP000028481">
    <property type="component" value="Chromosome"/>
</dbReference>
<dbReference type="HOGENOM" id="CLU_749505_0_0_0"/>
<dbReference type="Gene3D" id="1.25.10.10">
    <property type="entry name" value="Leucine-rich Repeat Variant"/>
    <property type="match status" value="1"/>
</dbReference>
<dbReference type="EMBL" id="CP008796">
    <property type="protein sequence ID" value="AIH04285.1"/>
    <property type="molecule type" value="Genomic_DNA"/>
</dbReference>
<keyword evidence="2" id="KW-1185">Reference proteome</keyword>
<gene>
    <name evidence="1" type="ORF">HL41_05725</name>
</gene>
<dbReference type="InterPro" id="IPR054701">
    <property type="entry name" value="DVU0298-like"/>
</dbReference>
<dbReference type="SUPFAM" id="SSF48371">
    <property type="entry name" value="ARM repeat"/>
    <property type="match status" value="1"/>
</dbReference>
<dbReference type="PaxDb" id="289377-HL41_05725"/>
<proteinExistence type="predicted"/>
<sequence>MKKPVPKPPTCPFCGRFIKKPELLPIGLSDLEAGVCECGSVYVCDVTGHNRGNAFIEALFLATAGDWDLMWELIPEEDYKEVWIENYDLKTHTILPMPATSRIVSKGALCFLKVADDIRELKHVKLSQALQKEPLSEKDFNKPRRKLSKRELEELIEKEDFNTLNIYIVSEPLNLNVLQKFFYHPDPVFRRKAVVALGKVSPALAKVYPERLLDFIKRLLYAAADSASSAWGALEAVGEIIRETGDRYAIFIKNLLAFLKFPEYHGYVLYALYRISEKNPEVLKKHSYFLLLDLIERSSSEIKALILKTFINLGAKEISPYLDKINPEEEAEVFNHETFSYEKVKLKDIIQQIQRG</sequence>
<dbReference type="STRING" id="289377.HL41_05725"/>
<evidence type="ECO:0000313" key="1">
    <source>
        <dbReference type="EMBL" id="AIH04285.1"/>
    </source>
</evidence>
<evidence type="ECO:0008006" key="3">
    <source>
        <dbReference type="Google" id="ProtNLM"/>
    </source>
</evidence>
<dbReference type="KEGG" id="tcm:HL41_05725"/>
<evidence type="ECO:0000313" key="2">
    <source>
        <dbReference type="Proteomes" id="UP000028481"/>
    </source>
</evidence>
<dbReference type="InterPro" id="IPR011989">
    <property type="entry name" value="ARM-like"/>
</dbReference>
<dbReference type="OrthoDB" id="9774367at2"/>
<dbReference type="NCBIfam" id="NF045662">
    <property type="entry name" value="DVU0298_fam"/>
    <property type="match status" value="1"/>
</dbReference>
<reference evidence="1 2" key="1">
    <citation type="journal article" date="2015" name="Genome Announc.">
        <title>Genome Sequence of a Sulfate-Reducing Thermophilic Bacterium, Thermodesulfobacterium commune DSM 2178T (Phylum Thermodesulfobacteria).</title>
        <authorList>
            <person name="Bhatnagar S."/>
            <person name="Badger J.H."/>
            <person name="Madupu R."/>
            <person name="Khouri H.M."/>
            <person name="O'Connor E.M."/>
            <person name="Robb F.T."/>
            <person name="Ward N.L."/>
            <person name="Eisen J.A."/>
        </authorList>
    </citation>
    <scope>NUCLEOTIDE SEQUENCE [LARGE SCALE GENOMIC DNA]</scope>
    <source>
        <strain evidence="1 2">DSM 2178</strain>
    </source>
</reference>
<name>A0A075WTF0_9BACT</name>
<dbReference type="AlphaFoldDB" id="A0A075WTF0"/>
<dbReference type="InterPro" id="IPR016024">
    <property type="entry name" value="ARM-type_fold"/>
</dbReference>
<dbReference type="RefSeq" id="WP_051754525.1">
    <property type="nucleotide sequence ID" value="NZ_CP008796.1"/>
</dbReference>
<organism evidence="1 2">
    <name type="scientific">Thermodesulfobacterium commune DSM 2178</name>
    <dbReference type="NCBI Taxonomy" id="289377"/>
    <lineage>
        <taxon>Bacteria</taxon>
        <taxon>Pseudomonadati</taxon>
        <taxon>Thermodesulfobacteriota</taxon>
        <taxon>Thermodesulfobacteria</taxon>
        <taxon>Thermodesulfobacteriales</taxon>
        <taxon>Thermodesulfobacteriaceae</taxon>
        <taxon>Thermodesulfobacterium</taxon>
    </lineage>
</organism>